<sequence length="47" mass="5475">MRMDFAILMNADYPVRRVIEQVSSRGFASARGRRFDPSHARRSYRSG</sequence>
<proteinExistence type="predicted"/>
<gene>
    <name evidence="1" type="ORF">BECKH772B_GA0070898_1000820</name>
</gene>
<protein>
    <submittedName>
        <fullName evidence="1">Uncharacterized protein</fullName>
    </submittedName>
</protein>
<dbReference type="EMBL" id="CAADFI010000008">
    <property type="protein sequence ID" value="VFJ90169.1"/>
    <property type="molecule type" value="Genomic_DNA"/>
</dbReference>
<evidence type="ECO:0000313" key="1">
    <source>
        <dbReference type="EMBL" id="VFJ90169.1"/>
    </source>
</evidence>
<accession>A0A450UCV1</accession>
<organism evidence="1">
    <name type="scientific">Candidatus Kentrum eta</name>
    <dbReference type="NCBI Taxonomy" id="2126337"/>
    <lineage>
        <taxon>Bacteria</taxon>
        <taxon>Pseudomonadati</taxon>
        <taxon>Pseudomonadota</taxon>
        <taxon>Gammaproteobacteria</taxon>
        <taxon>Candidatus Kentrum</taxon>
    </lineage>
</organism>
<dbReference type="AlphaFoldDB" id="A0A450UCV1"/>
<name>A0A450UCV1_9GAMM</name>
<reference evidence="1" key="1">
    <citation type="submission" date="2019-02" db="EMBL/GenBank/DDBJ databases">
        <authorList>
            <person name="Gruber-Vodicka R. H."/>
            <person name="Seah K. B. B."/>
        </authorList>
    </citation>
    <scope>NUCLEOTIDE SEQUENCE</scope>
    <source>
        <strain evidence="1">BECK_SA2B20</strain>
    </source>
</reference>